<proteinExistence type="predicted"/>
<name>A0A8J2SZU9_9STRA</name>
<dbReference type="Pfam" id="PF20330">
    <property type="entry name" value="DUF6625"/>
    <property type="match status" value="1"/>
</dbReference>
<comment type="caution">
    <text evidence="1">The sequence shown here is derived from an EMBL/GenBank/DDBJ whole genome shotgun (WGS) entry which is preliminary data.</text>
</comment>
<dbReference type="OrthoDB" id="2110753at2759"/>
<accession>A0A8J2SZU9</accession>
<dbReference type="AlphaFoldDB" id="A0A8J2SZU9"/>
<sequence>MRVAIILPWVGGAMPPHLSFTCHTMIGGLGTATLLLFHEVTQKQSVPEACLARSNIEVKELQDGGIAALHVRRIAEATGSLSRVWNVDMQLKLERLLQIAPALLSEFKPSWGWVFGEYLYEYSHWTYTDVDIVFGRLNSELDDWLGGVEFDRYDIQTWSFLGDAGRLFLRGQWALHKNEQRINLLWLNCGHLNEDLRINIEAKLQFYQDMLESKNSHRLKLLYRKRMTTAALPLDESGLHECSVHTGRFISAEGCYSCVVISSSLAAALDLRVRISPLVLSDHSDVPVFWFRGSLVRCINHWNSKRGTCGEALRAWKHIRANYTMRAYRSPETPINAVFKRAIVIHDCFNMRWICRSARRAALHALVDKLELGGQFEPLGQEKTVLLRPGKELLPKATLVMTPMIKPSVSIQIIEAPLFHFRKWVDYGRWHPTSLDKNMPPVIFSVKSSGFVCLQRHRT</sequence>
<dbReference type="Proteomes" id="UP000789595">
    <property type="component" value="Unassembled WGS sequence"/>
</dbReference>
<dbReference type="InterPro" id="IPR046733">
    <property type="entry name" value="DUF6625"/>
</dbReference>
<dbReference type="EMBL" id="CAKKNE010000005">
    <property type="protein sequence ID" value="CAH0376399.1"/>
    <property type="molecule type" value="Genomic_DNA"/>
</dbReference>
<protein>
    <submittedName>
        <fullName evidence="1">Uncharacterized protein</fullName>
    </submittedName>
</protein>
<evidence type="ECO:0000313" key="2">
    <source>
        <dbReference type="Proteomes" id="UP000789595"/>
    </source>
</evidence>
<gene>
    <name evidence="1" type="ORF">PECAL_5P09780</name>
</gene>
<evidence type="ECO:0000313" key="1">
    <source>
        <dbReference type="EMBL" id="CAH0376399.1"/>
    </source>
</evidence>
<keyword evidence="2" id="KW-1185">Reference proteome</keyword>
<reference evidence="1" key="1">
    <citation type="submission" date="2021-11" db="EMBL/GenBank/DDBJ databases">
        <authorList>
            <consortium name="Genoscope - CEA"/>
            <person name="William W."/>
        </authorList>
    </citation>
    <scope>NUCLEOTIDE SEQUENCE</scope>
</reference>
<organism evidence="1 2">
    <name type="scientific">Pelagomonas calceolata</name>
    <dbReference type="NCBI Taxonomy" id="35677"/>
    <lineage>
        <taxon>Eukaryota</taxon>
        <taxon>Sar</taxon>
        <taxon>Stramenopiles</taxon>
        <taxon>Ochrophyta</taxon>
        <taxon>Pelagophyceae</taxon>
        <taxon>Pelagomonadales</taxon>
        <taxon>Pelagomonadaceae</taxon>
        <taxon>Pelagomonas</taxon>
    </lineage>
</organism>